<reference evidence="1" key="1">
    <citation type="journal article" date="2015" name="MBio">
        <title>Eco-Evolutionary Dynamics of Episomes among Ecologically Cohesive Bacterial Populations.</title>
        <authorList>
            <person name="Xue H."/>
            <person name="Cordero O.X."/>
            <person name="Camas F.M."/>
            <person name="Trimble W."/>
            <person name="Meyer F."/>
            <person name="Guglielmini J."/>
            <person name="Rocha E.P."/>
            <person name="Polz M.F."/>
        </authorList>
    </citation>
    <scope>NUCLEOTIDE SEQUENCE</scope>
    <source>
        <strain evidence="1">FF_267</strain>
    </source>
</reference>
<protein>
    <submittedName>
        <fullName evidence="1">Uncharacterized protein</fullName>
    </submittedName>
</protein>
<evidence type="ECO:0000313" key="1">
    <source>
        <dbReference type="EMBL" id="AKN40223.1"/>
    </source>
</evidence>
<sequence length="49" mass="6118">MLNQKARFIDTKNMVETLLWLFQYNLAHRFTIHCTTNQQQQFIRRFGWE</sequence>
<proteinExistence type="predicted"/>
<name>A0A0H3ZV16_9VIBR</name>
<dbReference type="AlphaFoldDB" id="A0A0H3ZV16"/>
<accession>A0A0H3ZV16</accession>
<organism evidence="1">
    <name type="scientific">Vibrio tasmaniensis</name>
    <dbReference type="NCBI Taxonomy" id="212663"/>
    <lineage>
        <taxon>Bacteria</taxon>
        <taxon>Pseudomonadati</taxon>
        <taxon>Pseudomonadota</taxon>
        <taxon>Gammaproteobacteria</taxon>
        <taxon>Vibrionales</taxon>
        <taxon>Vibrionaceae</taxon>
        <taxon>Vibrio</taxon>
    </lineage>
</organism>
<dbReference type="EMBL" id="KP795684">
    <property type="protein sequence ID" value="AKN40223.1"/>
    <property type="molecule type" value="Genomic_DNA"/>
</dbReference>